<evidence type="ECO:0000256" key="1">
    <source>
        <dbReference type="SAM" id="SignalP"/>
    </source>
</evidence>
<keyword evidence="3" id="KW-1185">Reference proteome</keyword>
<dbReference type="AlphaFoldDB" id="A0A895XRM3"/>
<dbReference type="RefSeq" id="WP_213171847.1">
    <property type="nucleotide sequence ID" value="NZ_CP070496.1"/>
</dbReference>
<dbReference type="PROSITE" id="PS51257">
    <property type="entry name" value="PROKAR_LIPOPROTEIN"/>
    <property type="match status" value="1"/>
</dbReference>
<proteinExistence type="predicted"/>
<keyword evidence="1" id="KW-0732">Signal</keyword>
<name>A0A895XRM3_9ACTN</name>
<gene>
    <name evidence="2" type="ORF">JQS30_02600</name>
</gene>
<dbReference type="KEGG" id="nav:JQS30_02600"/>
<sequence>MKTVRSKRMILPTTLIATLVIATACSDNNDANGDINGANESDSNTAVSDQIYSWEDEICDIFDPSSITPHLGDARFSEGPTVSPRTTGLFYEAISCNSLIQFEDSSGGTVGGYIYLHAAPFEAEEHSIQLYEQRVASFQDLTQELVDSPNSEWEAYSDGDFDGPWNEGYFYSGTGDAHRVHGFYRDGTYVVEVEINIDTDLNVAMALNEGAADIYADPSYSFTLPEVSDWVKDTYIPNLYETIVAKASEGNN</sequence>
<evidence type="ECO:0008006" key="4">
    <source>
        <dbReference type="Google" id="ProtNLM"/>
    </source>
</evidence>
<evidence type="ECO:0000313" key="3">
    <source>
        <dbReference type="Proteomes" id="UP000662939"/>
    </source>
</evidence>
<organism evidence="2 3">
    <name type="scientific">Natronoglycomyces albus</name>
    <dbReference type="NCBI Taxonomy" id="2811108"/>
    <lineage>
        <taxon>Bacteria</taxon>
        <taxon>Bacillati</taxon>
        <taxon>Actinomycetota</taxon>
        <taxon>Actinomycetes</taxon>
        <taxon>Glycomycetales</taxon>
        <taxon>Glycomycetaceae</taxon>
        <taxon>Natronoglycomyces</taxon>
    </lineage>
</organism>
<feature type="signal peptide" evidence="1">
    <location>
        <begin position="1"/>
        <end position="24"/>
    </location>
</feature>
<reference evidence="2" key="1">
    <citation type="submission" date="2021-02" db="EMBL/GenBank/DDBJ databases">
        <title>Natronoglycomyces albus gen. nov., sp. nov, a haloalkaliphilic actinobacterium from a soda solonchak soil.</title>
        <authorList>
            <person name="Sorokin D.Y."/>
            <person name="Khijniak T.V."/>
            <person name="Zakharycheva A.P."/>
            <person name="Boueva O.V."/>
            <person name="Ariskina E.V."/>
            <person name="Hahnke R.L."/>
            <person name="Bunk B."/>
            <person name="Sproer C."/>
            <person name="Schumann P."/>
            <person name="Evtushenko L.I."/>
            <person name="Kublanov I.V."/>
        </authorList>
    </citation>
    <scope>NUCLEOTIDE SEQUENCE</scope>
    <source>
        <strain evidence="2">DSM 106290</strain>
    </source>
</reference>
<protein>
    <recommendedName>
        <fullName evidence="4">Lipoprotein</fullName>
    </recommendedName>
</protein>
<accession>A0A895XRM3</accession>
<evidence type="ECO:0000313" key="2">
    <source>
        <dbReference type="EMBL" id="QSB05835.1"/>
    </source>
</evidence>
<feature type="chain" id="PRO_5039028845" description="Lipoprotein" evidence="1">
    <location>
        <begin position="25"/>
        <end position="252"/>
    </location>
</feature>
<dbReference type="EMBL" id="CP070496">
    <property type="protein sequence ID" value="QSB05835.1"/>
    <property type="molecule type" value="Genomic_DNA"/>
</dbReference>
<dbReference type="Proteomes" id="UP000662939">
    <property type="component" value="Chromosome"/>
</dbReference>